<dbReference type="InterPro" id="IPR005829">
    <property type="entry name" value="Sugar_transporter_CS"/>
</dbReference>
<feature type="transmembrane region" description="Helical" evidence="7">
    <location>
        <begin position="93"/>
        <end position="124"/>
    </location>
</feature>
<gene>
    <name evidence="10" type="ORF">FHQ09_16130</name>
    <name evidence="9" type="ORF">GCM10010974_29170</name>
</gene>
<dbReference type="Pfam" id="PF00083">
    <property type="entry name" value="Sugar_tr"/>
    <property type="match status" value="1"/>
</dbReference>
<keyword evidence="2" id="KW-0813">Transport</keyword>
<evidence type="ECO:0000256" key="6">
    <source>
        <dbReference type="ARBA" id="ARBA00023136"/>
    </source>
</evidence>
<keyword evidence="3" id="KW-1003">Cell membrane</keyword>
<dbReference type="InterPro" id="IPR005828">
    <property type="entry name" value="MFS_sugar_transport-like"/>
</dbReference>
<feature type="transmembrane region" description="Helical" evidence="7">
    <location>
        <begin position="288"/>
        <end position="306"/>
    </location>
</feature>
<dbReference type="Proteomes" id="UP000632322">
    <property type="component" value="Unassembled WGS sequence"/>
</dbReference>
<dbReference type="EMBL" id="VDMQ01000012">
    <property type="protein sequence ID" value="TNM53004.1"/>
    <property type="molecule type" value="Genomic_DNA"/>
</dbReference>
<proteinExistence type="predicted"/>
<feature type="transmembrane region" description="Helical" evidence="7">
    <location>
        <begin position="410"/>
        <end position="431"/>
    </location>
</feature>
<feature type="transmembrane region" description="Helical" evidence="7">
    <location>
        <begin position="252"/>
        <end position="276"/>
    </location>
</feature>
<reference evidence="9" key="1">
    <citation type="journal article" date="2014" name="Int. J. Syst. Evol. Microbiol.">
        <title>Complete genome of a new Firmicutes species belonging to the dominant human colonic microbiota ('Ruminococcus bicirculans') reveals two chromosomes and a selective capacity to utilize plant glucans.</title>
        <authorList>
            <consortium name="NISC Comparative Sequencing Program"/>
            <person name="Wegmann U."/>
            <person name="Louis P."/>
            <person name="Goesmann A."/>
            <person name="Henrissat B."/>
            <person name="Duncan S.H."/>
            <person name="Flint H.J."/>
        </authorList>
    </citation>
    <scope>NUCLEOTIDE SEQUENCE</scope>
    <source>
        <strain evidence="9">CGMCC 1.15472</strain>
    </source>
</reference>
<feature type="transmembrane region" description="Helical" evidence="7">
    <location>
        <begin position="130"/>
        <end position="148"/>
    </location>
</feature>
<dbReference type="PROSITE" id="PS50850">
    <property type="entry name" value="MFS"/>
    <property type="match status" value="1"/>
</dbReference>
<evidence type="ECO:0000256" key="2">
    <source>
        <dbReference type="ARBA" id="ARBA00022448"/>
    </source>
</evidence>
<evidence type="ECO:0000313" key="12">
    <source>
        <dbReference type="Proteomes" id="UP000632322"/>
    </source>
</evidence>
<feature type="transmembrane region" description="Helical" evidence="7">
    <location>
        <begin position="160"/>
        <end position="181"/>
    </location>
</feature>
<dbReference type="Proteomes" id="UP000314223">
    <property type="component" value="Unassembled WGS sequence"/>
</dbReference>
<feature type="domain" description="Major facilitator superfamily (MFS) profile" evidence="8">
    <location>
        <begin position="20"/>
        <end position="436"/>
    </location>
</feature>
<dbReference type="InterPro" id="IPR036259">
    <property type="entry name" value="MFS_trans_sf"/>
</dbReference>
<protein>
    <submittedName>
        <fullName evidence="9 10">MFS transporter</fullName>
    </submittedName>
</protein>
<reference evidence="12" key="2">
    <citation type="journal article" date="2019" name="Int. J. Syst. Evol. Microbiol.">
        <title>The Global Catalogue of Microorganisms (GCM) 10K type strain sequencing project: providing services to taxonomists for standard genome sequencing and annotation.</title>
        <authorList>
            <consortium name="The Broad Institute Genomics Platform"/>
            <consortium name="The Broad Institute Genome Sequencing Center for Infectious Disease"/>
            <person name="Wu L."/>
            <person name="Ma J."/>
        </authorList>
    </citation>
    <scope>NUCLEOTIDE SEQUENCE [LARGE SCALE GENOMIC DNA]</scope>
    <source>
        <strain evidence="12">CGMCC 1.15472</strain>
    </source>
</reference>
<evidence type="ECO:0000313" key="11">
    <source>
        <dbReference type="Proteomes" id="UP000314223"/>
    </source>
</evidence>
<feature type="transmembrane region" description="Helical" evidence="7">
    <location>
        <begin position="318"/>
        <end position="336"/>
    </location>
</feature>
<keyword evidence="5 7" id="KW-1133">Transmembrane helix</keyword>
<evidence type="ECO:0000313" key="10">
    <source>
        <dbReference type="EMBL" id="TNM53004.1"/>
    </source>
</evidence>
<feature type="transmembrane region" description="Helical" evidence="7">
    <location>
        <begin position="193"/>
        <end position="214"/>
    </location>
</feature>
<feature type="transmembrane region" description="Helical" evidence="7">
    <location>
        <begin position="379"/>
        <end position="404"/>
    </location>
</feature>
<evidence type="ECO:0000256" key="4">
    <source>
        <dbReference type="ARBA" id="ARBA00022692"/>
    </source>
</evidence>
<accession>A0A5C4WXU9</accession>
<dbReference type="GO" id="GO:0005886">
    <property type="term" value="C:plasma membrane"/>
    <property type="evidence" value="ECO:0007669"/>
    <property type="project" value="UniProtKB-SubCell"/>
</dbReference>
<dbReference type="PANTHER" id="PTHR43045:SF1">
    <property type="entry name" value="SHIKIMATE TRANSPORTER"/>
    <property type="match status" value="1"/>
</dbReference>
<evidence type="ECO:0000256" key="5">
    <source>
        <dbReference type="ARBA" id="ARBA00022989"/>
    </source>
</evidence>
<dbReference type="PANTHER" id="PTHR43045">
    <property type="entry name" value="SHIKIMATE TRANSPORTER"/>
    <property type="match status" value="1"/>
</dbReference>
<dbReference type="EMBL" id="BMJG01000012">
    <property type="protein sequence ID" value="GGC45043.1"/>
    <property type="molecule type" value="Genomic_DNA"/>
</dbReference>
<keyword evidence="6 7" id="KW-0472">Membrane</keyword>
<evidence type="ECO:0000256" key="3">
    <source>
        <dbReference type="ARBA" id="ARBA00022475"/>
    </source>
</evidence>
<dbReference type="Gene3D" id="1.20.1250.20">
    <property type="entry name" value="MFS general substrate transporter like domains"/>
    <property type="match status" value="2"/>
</dbReference>
<dbReference type="InterPro" id="IPR011701">
    <property type="entry name" value="MFS"/>
</dbReference>
<dbReference type="GO" id="GO:0022857">
    <property type="term" value="F:transmembrane transporter activity"/>
    <property type="evidence" value="ECO:0007669"/>
    <property type="project" value="InterPro"/>
</dbReference>
<dbReference type="CDD" id="cd17369">
    <property type="entry name" value="MFS_ShiA_like"/>
    <property type="match status" value="1"/>
</dbReference>
<evidence type="ECO:0000259" key="8">
    <source>
        <dbReference type="PROSITE" id="PS50850"/>
    </source>
</evidence>
<dbReference type="PROSITE" id="PS00217">
    <property type="entry name" value="SUGAR_TRANSPORT_2"/>
    <property type="match status" value="1"/>
</dbReference>
<dbReference type="SUPFAM" id="SSF103473">
    <property type="entry name" value="MFS general substrate transporter"/>
    <property type="match status" value="1"/>
</dbReference>
<evidence type="ECO:0000313" key="9">
    <source>
        <dbReference type="EMBL" id="GGC45043.1"/>
    </source>
</evidence>
<keyword evidence="4 7" id="KW-0812">Transmembrane</keyword>
<dbReference type="InterPro" id="IPR020846">
    <property type="entry name" value="MFS_dom"/>
</dbReference>
<comment type="caution">
    <text evidence="10">The sequence shown here is derived from an EMBL/GenBank/DDBJ whole genome shotgun (WGS) entry which is preliminary data.</text>
</comment>
<sequence length="461" mass="48406">MSATAQTTPPQAAPAKHAGLRAAGLVGSSIEWYDFFLYGTAAALVFPQVFFPDASGVTGTLLSFSTFATGFIARPVGGLVAGNFGDKIGRKPMVVIALLGMAVFTFLIGCLPSAGSIGIMAPVLLVTCRFVQGIACGAQWGGLALLLSESAGPKHRAFSGSFMQVGVPTGALLGNLAFVIVSSTVNEAAFVSWGWRIPFWATALLVPIVMYIQLKVEDSPEFRKLENDVSAAKPKVVQAPLWQAIKSHWKTILLAAGTLSGTNCVFYITIAGALSYGTSYLGMDYGQMLIAAMFSCVVGIATILIGGRLADKIGRRPVIIIGGVGLLVWAFPYFALINTTSIVLFAVSISVASVFQSLIYAPIAAYFGELFAPQIRFSAVSLAYQLSAIVVSGSTPIVMTWLIAKMDGSTLGITLFVCAMALITVVSTLALKETNPKSVRQSPTAVPGEHLRTETVAAQPA</sequence>
<keyword evidence="12" id="KW-1185">Reference proteome</keyword>
<dbReference type="RefSeq" id="WP_139469841.1">
    <property type="nucleotide sequence ID" value="NZ_BMJG01000012.1"/>
</dbReference>
<feature type="transmembrane region" description="Helical" evidence="7">
    <location>
        <begin position="57"/>
        <end position="81"/>
    </location>
</feature>
<comment type="subcellular location">
    <subcellularLocation>
        <location evidence="1">Cell membrane</location>
        <topology evidence="1">Multi-pass membrane protein</topology>
    </subcellularLocation>
</comment>
<evidence type="ECO:0000256" key="1">
    <source>
        <dbReference type="ARBA" id="ARBA00004651"/>
    </source>
</evidence>
<reference evidence="10 11" key="3">
    <citation type="submission" date="2019-06" db="EMBL/GenBank/DDBJ databases">
        <authorList>
            <person name="Mardanova A.M."/>
            <person name="Pudova D.S."/>
            <person name="Shagimardanova E.I."/>
            <person name="Gogoleva N.E."/>
            <person name="Lutfullin M.T."/>
            <person name="Hadieva G.F."/>
            <person name="Sharipova M.R."/>
        </authorList>
    </citation>
    <scope>NUCLEOTIDE SEQUENCE [LARGE SCALE GENOMIC DNA]</scope>
    <source>
        <strain evidence="10 11">MG-1</strain>
    </source>
</reference>
<feature type="transmembrane region" description="Helical" evidence="7">
    <location>
        <begin position="342"/>
        <end position="367"/>
    </location>
</feature>
<organism evidence="10 11">
    <name type="scientific">Brevibacterium sediminis</name>
    <dbReference type="NCBI Taxonomy" id="1857024"/>
    <lineage>
        <taxon>Bacteria</taxon>
        <taxon>Bacillati</taxon>
        <taxon>Actinomycetota</taxon>
        <taxon>Actinomycetes</taxon>
        <taxon>Micrococcales</taxon>
        <taxon>Brevibacteriaceae</taxon>
        <taxon>Brevibacterium</taxon>
    </lineage>
</organism>
<dbReference type="PROSITE" id="PS00216">
    <property type="entry name" value="SUGAR_TRANSPORT_1"/>
    <property type="match status" value="1"/>
</dbReference>
<dbReference type="Pfam" id="PF07690">
    <property type="entry name" value="MFS_1"/>
    <property type="match status" value="1"/>
</dbReference>
<reference evidence="9" key="4">
    <citation type="submission" date="2024-05" db="EMBL/GenBank/DDBJ databases">
        <authorList>
            <person name="Sun Q."/>
            <person name="Zhou Y."/>
        </authorList>
    </citation>
    <scope>NUCLEOTIDE SEQUENCE</scope>
    <source>
        <strain evidence="9">CGMCC 1.15472</strain>
    </source>
</reference>
<evidence type="ECO:0000256" key="7">
    <source>
        <dbReference type="SAM" id="Phobius"/>
    </source>
</evidence>
<dbReference type="AlphaFoldDB" id="A0A5C4WXU9"/>
<name>A0A5C4WXU9_9MICO</name>